<comment type="subcellular location">
    <subcellularLocation>
        <location evidence="1">Membrane</location>
        <topology evidence="1">Single-pass type I membrane protein</topology>
    </subcellularLocation>
</comment>
<dbReference type="OrthoDB" id="5983987at2759"/>
<dbReference type="PANTHER" id="PTHR24365:SF541">
    <property type="entry name" value="PROTEIN TOLL-RELATED"/>
    <property type="match status" value="1"/>
</dbReference>
<dbReference type="AlphaFoldDB" id="A0A9X0A2R8"/>
<evidence type="ECO:0000256" key="10">
    <source>
        <dbReference type="ARBA" id="ARBA00023180"/>
    </source>
</evidence>
<dbReference type="SUPFAM" id="SSF52200">
    <property type="entry name" value="Toll/Interleukin receptor TIR domain"/>
    <property type="match status" value="1"/>
</dbReference>
<evidence type="ECO:0000256" key="3">
    <source>
        <dbReference type="ARBA" id="ARBA00022614"/>
    </source>
</evidence>
<sequence>MKVSAQQDITPGHCSFVYNQCYVTRIFTSFTNSFETANGGPFPNENVVCRLESKKTRHQSCVVDISKFLKTLTSNDVMIYEFILDCLTPMKIVFNNSLNATKKNAMLYLQIMGRCGVSADDIFSHWGKATDFRFLNVNASLIEGNKTMGNDSRRVLENIGVIFGFDKSKQKSIPSVFRKYVWQRMGKISFSGLQLTSIPAELKTTMPLLQSLDISYNNLAKPPPFPWCNATLQLPGGLRRTLPGIREYQFNTDVHPNLYRRYFDLSFNNIEDLSTHEFRGFLDKITLKGNGVKVIGPSSFRNLKGIQVIDLSKNMLNYLPWQLFQGQNSLLELRLDHNNISVIPSDIFKDLTRIKRIDLNHNKLSHIPKELFNTLNNVEILHLENNEITRMDDEAFIIKSSSLRRIYLQNNKISRIPGSLLYLLLLQQNAIEIDLSSNQLTFQDLNNFIDLFPIEPLDGSFPIEVKPVTKHVSFANNNFTTIDIEVFNRTEKGTFEFLMWLSEIDMTGNTLLCDCKMFAFAHWLRALVQRDASIQERQFKTWKCAAPIELKDKPILSIELDQFLCQKNLENCPKECSCSERAFDGTLIIDCKGRNLSHVPPKVRRCHIELRLENNNIREIPPYPYMENVTALYLTHNNIQVLNESTVQKFKRIEILFIDWNELTGLPRNIENINFTSLALHHNFFKCDCTTKWMKHWLQREGRRVEGINNVLCQSGNAMGKTIYTLPDEKFVCKQSKEENSGTQSIIKETTFRIIALTLGASLVLTFIVVFLVFKYRMEMKVYMYTHFNWHPFDRIDDSDPNKIYDAFVSYSGNDYQWVVNTLQERLENHDPPYKLCVHHRDFLVGAPIQENILNSVDQSKRMLMVLSQNFVRSEWCLLEFRAAHRKVLQERMNYLIIILFDDVDMAELDDEMKLYMRTNTYLSVSNKWFWEKLCYAMPQTPRVREFRARNLSSTSSNAEYSTETAPMNETLV</sequence>
<dbReference type="InterPro" id="IPR001611">
    <property type="entry name" value="Leu-rich_rpt"/>
</dbReference>
<feature type="domain" description="TIR" evidence="12">
    <location>
        <begin position="803"/>
        <end position="938"/>
    </location>
</feature>
<gene>
    <name evidence="13" type="ORF">OS493_014951</name>
</gene>
<dbReference type="PROSITE" id="PS50104">
    <property type="entry name" value="TIR"/>
    <property type="match status" value="1"/>
</dbReference>
<dbReference type="Pfam" id="PF13676">
    <property type="entry name" value="TIR_2"/>
    <property type="match status" value="1"/>
</dbReference>
<dbReference type="InterPro" id="IPR032675">
    <property type="entry name" value="LRR_dom_sf"/>
</dbReference>
<keyword evidence="4 11" id="KW-0812">Transmembrane</keyword>
<protein>
    <recommendedName>
        <fullName evidence="12">TIR domain-containing protein</fullName>
    </recommendedName>
</protein>
<dbReference type="SMART" id="SM00255">
    <property type="entry name" value="TIR"/>
    <property type="match status" value="1"/>
</dbReference>
<dbReference type="SUPFAM" id="SSF52058">
    <property type="entry name" value="L domain-like"/>
    <property type="match status" value="2"/>
</dbReference>
<dbReference type="InterPro" id="IPR035897">
    <property type="entry name" value="Toll_tir_struct_dom_sf"/>
</dbReference>
<evidence type="ECO:0000256" key="2">
    <source>
        <dbReference type="ARBA" id="ARBA00009634"/>
    </source>
</evidence>
<accession>A0A9X0A2R8</accession>
<proteinExistence type="inferred from homology"/>
<feature type="transmembrane region" description="Helical" evidence="11">
    <location>
        <begin position="754"/>
        <end position="774"/>
    </location>
</feature>
<keyword evidence="6" id="KW-0677">Repeat</keyword>
<keyword evidence="7 11" id="KW-1133">Transmembrane helix</keyword>
<dbReference type="PRINTS" id="PR01537">
    <property type="entry name" value="INTRLKN1R1F"/>
</dbReference>
<evidence type="ECO:0000313" key="13">
    <source>
        <dbReference type="EMBL" id="KAJ7392015.1"/>
    </source>
</evidence>
<evidence type="ECO:0000256" key="11">
    <source>
        <dbReference type="SAM" id="Phobius"/>
    </source>
</evidence>
<dbReference type="InterPro" id="IPR000157">
    <property type="entry name" value="TIR_dom"/>
</dbReference>
<evidence type="ECO:0000259" key="12">
    <source>
        <dbReference type="PROSITE" id="PS50104"/>
    </source>
</evidence>
<evidence type="ECO:0000256" key="7">
    <source>
        <dbReference type="ARBA" id="ARBA00022989"/>
    </source>
</evidence>
<evidence type="ECO:0000256" key="8">
    <source>
        <dbReference type="ARBA" id="ARBA00023136"/>
    </source>
</evidence>
<dbReference type="GO" id="GO:0007165">
    <property type="term" value="P:signal transduction"/>
    <property type="evidence" value="ECO:0007669"/>
    <property type="project" value="InterPro"/>
</dbReference>
<dbReference type="Pfam" id="PF13855">
    <property type="entry name" value="LRR_8"/>
    <property type="match status" value="1"/>
</dbReference>
<keyword evidence="9" id="KW-0675">Receptor</keyword>
<dbReference type="EMBL" id="MU825403">
    <property type="protein sequence ID" value="KAJ7392015.1"/>
    <property type="molecule type" value="Genomic_DNA"/>
</dbReference>
<keyword evidence="8 11" id="KW-0472">Membrane</keyword>
<dbReference type="SMART" id="SM00369">
    <property type="entry name" value="LRR_TYP"/>
    <property type="match status" value="9"/>
</dbReference>
<dbReference type="GO" id="GO:0005886">
    <property type="term" value="C:plasma membrane"/>
    <property type="evidence" value="ECO:0007669"/>
    <property type="project" value="TreeGrafter"/>
</dbReference>
<dbReference type="FunFam" id="3.40.50.10140:FF:000021">
    <property type="entry name" value="Toll receptor 13"/>
    <property type="match status" value="1"/>
</dbReference>
<dbReference type="Proteomes" id="UP001163046">
    <property type="component" value="Unassembled WGS sequence"/>
</dbReference>
<keyword evidence="5" id="KW-0732">Signal</keyword>
<dbReference type="SMART" id="SM00082">
    <property type="entry name" value="LRRCT"/>
    <property type="match status" value="2"/>
</dbReference>
<dbReference type="InterPro" id="IPR003591">
    <property type="entry name" value="Leu-rich_rpt_typical-subtyp"/>
</dbReference>
<reference evidence="13" key="1">
    <citation type="submission" date="2023-01" db="EMBL/GenBank/DDBJ databases">
        <title>Genome assembly of the deep-sea coral Lophelia pertusa.</title>
        <authorList>
            <person name="Herrera S."/>
            <person name="Cordes E."/>
        </authorList>
    </citation>
    <scope>NUCLEOTIDE SEQUENCE</scope>
    <source>
        <strain evidence="13">USNM1676648</strain>
        <tissue evidence="13">Polyp</tissue>
    </source>
</reference>
<evidence type="ECO:0000256" key="5">
    <source>
        <dbReference type="ARBA" id="ARBA00022729"/>
    </source>
</evidence>
<keyword evidence="10" id="KW-0325">Glycoprotein</keyword>
<dbReference type="Gene3D" id="3.40.50.10140">
    <property type="entry name" value="Toll/interleukin-1 receptor homology (TIR) domain"/>
    <property type="match status" value="1"/>
</dbReference>
<evidence type="ECO:0000256" key="9">
    <source>
        <dbReference type="ARBA" id="ARBA00023170"/>
    </source>
</evidence>
<dbReference type="PROSITE" id="PS51450">
    <property type="entry name" value="LRR"/>
    <property type="match status" value="2"/>
</dbReference>
<evidence type="ECO:0000256" key="4">
    <source>
        <dbReference type="ARBA" id="ARBA00022692"/>
    </source>
</evidence>
<organism evidence="13 14">
    <name type="scientific">Desmophyllum pertusum</name>
    <dbReference type="NCBI Taxonomy" id="174260"/>
    <lineage>
        <taxon>Eukaryota</taxon>
        <taxon>Metazoa</taxon>
        <taxon>Cnidaria</taxon>
        <taxon>Anthozoa</taxon>
        <taxon>Hexacorallia</taxon>
        <taxon>Scleractinia</taxon>
        <taxon>Caryophylliina</taxon>
        <taxon>Caryophylliidae</taxon>
        <taxon>Desmophyllum</taxon>
    </lineage>
</organism>
<evidence type="ECO:0000256" key="1">
    <source>
        <dbReference type="ARBA" id="ARBA00004479"/>
    </source>
</evidence>
<dbReference type="PANTHER" id="PTHR24365">
    <property type="entry name" value="TOLL-LIKE RECEPTOR"/>
    <property type="match status" value="1"/>
</dbReference>
<name>A0A9X0A2R8_9CNID</name>
<dbReference type="InterPro" id="IPR000483">
    <property type="entry name" value="Cys-rich_flank_reg_C"/>
</dbReference>
<evidence type="ECO:0000313" key="14">
    <source>
        <dbReference type="Proteomes" id="UP001163046"/>
    </source>
</evidence>
<keyword evidence="14" id="KW-1185">Reference proteome</keyword>
<dbReference type="GO" id="GO:0038023">
    <property type="term" value="F:signaling receptor activity"/>
    <property type="evidence" value="ECO:0007669"/>
    <property type="project" value="TreeGrafter"/>
</dbReference>
<comment type="caution">
    <text evidence="13">The sequence shown here is derived from an EMBL/GenBank/DDBJ whole genome shotgun (WGS) entry which is preliminary data.</text>
</comment>
<evidence type="ECO:0000256" key="6">
    <source>
        <dbReference type="ARBA" id="ARBA00022737"/>
    </source>
</evidence>
<keyword evidence="3" id="KW-0433">Leucine-rich repeat</keyword>
<comment type="similarity">
    <text evidence="2">Belongs to the Toll-like receptor family.</text>
</comment>
<dbReference type="Gene3D" id="3.80.10.10">
    <property type="entry name" value="Ribonuclease Inhibitor"/>
    <property type="match status" value="4"/>
</dbReference>